<evidence type="ECO:0000256" key="1">
    <source>
        <dbReference type="SAM" id="Phobius"/>
    </source>
</evidence>
<protein>
    <submittedName>
        <fullName evidence="2">Aspartyl protease family protein</fullName>
    </submittedName>
</protein>
<dbReference type="GO" id="GO:0004190">
    <property type="term" value="F:aspartic-type endopeptidase activity"/>
    <property type="evidence" value="ECO:0007669"/>
    <property type="project" value="InterPro"/>
</dbReference>
<sequence length="203" mass="21978">MLNRVMPSSGVDIAGKQHHSTREVVEFSVKDDDKTLRRTGIGMLLLFWLIVLGMGAWWFQGLLDERRNPNADLVQWVGEGNEPITLERNASGHFVATGRINDQPVEFLLDTGASLVAVPTNLADRLGLQRGASAEFNTANGRVRGHLTTIDEITLGGLSAKDVRGSINPGLGGETALLGMSFLRRFDIEIRGATMVLSPASQG</sequence>
<dbReference type="InterPro" id="IPR034122">
    <property type="entry name" value="Retropepsin-like_bacterial"/>
</dbReference>
<dbReference type="SUPFAM" id="SSF50630">
    <property type="entry name" value="Acid proteases"/>
    <property type="match status" value="1"/>
</dbReference>
<keyword evidence="3" id="KW-1185">Reference proteome</keyword>
<keyword evidence="1" id="KW-0472">Membrane</keyword>
<dbReference type="STRING" id="1121942.SAMN02745148_02353"/>
<organism evidence="2 3">
    <name type="scientific">Modicisalibacter ilicicola DSM 19980</name>
    <dbReference type="NCBI Taxonomy" id="1121942"/>
    <lineage>
        <taxon>Bacteria</taxon>
        <taxon>Pseudomonadati</taxon>
        <taxon>Pseudomonadota</taxon>
        <taxon>Gammaproteobacteria</taxon>
        <taxon>Oceanospirillales</taxon>
        <taxon>Halomonadaceae</taxon>
        <taxon>Modicisalibacter</taxon>
    </lineage>
</organism>
<name>A0A1M5AUW6_9GAMM</name>
<dbReference type="CDD" id="cd05483">
    <property type="entry name" value="retropepsin_like_bacteria"/>
    <property type="match status" value="1"/>
</dbReference>
<dbReference type="InterPro" id="IPR011969">
    <property type="entry name" value="Clan_AA_Asp_peptidase_C"/>
</dbReference>
<keyword evidence="2" id="KW-0645">Protease</keyword>
<dbReference type="NCBIfam" id="TIGR02281">
    <property type="entry name" value="clan_AA_DTGA"/>
    <property type="match status" value="1"/>
</dbReference>
<proteinExistence type="predicted"/>
<keyword evidence="1" id="KW-1133">Transmembrane helix</keyword>
<dbReference type="GO" id="GO:0006508">
    <property type="term" value="P:proteolysis"/>
    <property type="evidence" value="ECO:0007669"/>
    <property type="project" value="UniProtKB-KW"/>
</dbReference>
<dbReference type="InterPro" id="IPR021109">
    <property type="entry name" value="Peptidase_aspartic_dom_sf"/>
</dbReference>
<dbReference type="Proteomes" id="UP000184346">
    <property type="component" value="Unassembled WGS sequence"/>
</dbReference>
<accession>A0A1M5AUW6</accession>
<dbReference type="EMBL" id="FQUJ01000010">
    <property type="protein sequence ID" value="SHF34039.1"/>
    <property type="molecule type" value="Genomic_DNA"/>
</dbReference>
<dbReference type="PROSITE" id="PS00141">
    <property type="entry name" value="ASP_PROTEASE"/>
    <property type="match status" value="1"/>
</dbReference>
<feature type="transmembrane region" description="Helical" evidence="1">
    <location>
        <begin position="40"/>
        <end position="59"/>
    </location>
</feature>
<keyword evidence="2" id="KW-0378">Hydrolase</keyword>
<evidence type="ECO:0000313" key="3">
    <source>
        <dbReference type="Proteomes" id="UP000184346"/>
    </source>
</evidence>
<dbReference type="InterPro" id="IPR001969">
    <property type="entry name" value="Aspartic_peptidase_AS"/>
</dbReference>
<reference evidence="2 3" key="1">
    <citation type="submission" date="2016-11" db="EMBL/GenBank/DDBJ databases">
        <authorList>
            <person name="Jaros S."/>
            <person name="Januszkiewicz K."/>
            <person name="Wedrychowicz H."/>
        </authorList>
    </citation>
    <scope>NUCLEOTIDE SEQUENCE [LARGE SCALE GENOMIC DNA]</scope>
    <source>
        <strain evidence="2 3">DSM 19980</strain>
    </source>
</reference>
<dbReference type="Pfam" id="PF13975">
    <property type="entry name" value="gag-asp_proteas"/>
    <property type="match status" value="1"/>
</dbReference>
<gene>
    <name evidence="2" type="ORF">SAMN02745148_02353</name>
</gene>
<dbReference type="AlphaFoldDB" id="A0A1M5AUW6"/>
<evidence type="ECO:0000313" key="2">
    <source>
        <dbReference type="EMBL" id="SHF34039.1"/>
    </source>
</evidence>
<dbReference type="Gene3D" id="2.40.70.10">
    <property type="entry name" value="Acid Proteases"/>
    <property type="match status" value="1"/>
</dbReference>
<keyword evidence="1" id="KW-0812">Transmembrane</keyword>